<reference evidence="2 3" key="1">
    <citation type="submission" date="2017-10" db="EMBL/GenBank/DDBJ databases">
        <title>Bacillus sp. nov., a halophilic bacterium isolated from a Keqin Lake.</title>
        <authorList>
            <person name="Wang H."/>
        </authorList>
    </citation>
    <scope>NUCLEOTIDE SEQUENCE [LARGE SCALE GENOMIC DNA]</scope>
    <source>
        <strain evidence="2 3">KCTC 13187</strain>
    </source>
</reference>
<dbReference type="EMBL" id="PDOE01000001">
    <property type="protein sequence ID" value="RKL68564.1"/>
    <property type="molecule type" value="Genomic_DNA"/>
</dbReference>
<keyword evidence="1" id="KW-0472">Membrane</keyword>
<keyword evidence="1" id="KW-0812">Transmembrane</keyword>
<organism evidence="2 3">
    <name type="scientific">Salipaludibacillus neizhouensis</name>
    <dbReference type="NCBI Taxonomy" id="885475"/>
    <lineage>
        <taxon>Bacteria</taxon>
        <taxon>Bacillati</taxon>
        <taxon>Bacillota</taxon>
        <taxon>Bacilli</taxon>
        <taxon>Bacillales</taxon>
        <taxon>Bacillaceae</taxon>
    </lineage>
</organism>
<protein>
    <submittedName>
        <fullName evidence="2">DUF368 domain-containing protein</fullName>
    </submittedName>
</protein>
<dbReference type="PANTHER" id="PTHR37308:SF1">
    <property type="entry name" value="POLYPRENYL-PHOSPHATE TRANSPORTER"/>
    <property type="match status" value="1"/>
</dbReference>
<feature type="transmembrane region" description="Helical" evidence="1">
    <location>
        <begin position="193"/>
        <end position="212"/>
    </location>
</feature>
<feature type="transmembrane region" description="Helical" evidence="1">
    <location>
        <begin position="83"/>
        <end position="100"/>
    </location>
</feature>
<name>A0A3A9K698_9BACI</name>
<feature type="transmembrane region" description="Helical" evidence="1">
    <location>
        <begin position="224"/>
        <end position="242"/>
    </location>
</feature>
<dbReference type="RefSeq" id="WP_110936797.1">
    <property type="nucleotide sequence ID" value="NZ_KZ614146.1"/>
</dbReference>
<keyword evidence="1" id="KW-1133">Transmembrane helix</keyword>
<feature type="transmembrane region" description="Helical" evidence="1">
    <location>
        <begin position="20"/>
        <end position="40"/>
    </location>
</feature>
<evidence type="ECO:0000313" key="3">
    <source>
        <dbReference type="Proteomes" id="UP000281498"/>
    </source>
</evidence>
<evidence type="ECO:0000256" key="1">
    <source>
        <dbReference type="SAM" id="Phobius"/>
    </source>
</evidence>
<feature type="transmembrane region" description="Helical" evidence="1">
    <location>
        <begin position="52"/>
        <end position="77"/>
    </location>
</feature>
<evidence type="ECO:0000313" key="2">
    <source>
        <dbReference type="EMBL" id="RKL68564.1"/>
    </source>
</evidence>
<proteinExistence type="predicted"/>
<feature type="transmembrane region" description="Helical" evidence="1">
    <location>
        <begin position="112"/>
        <end position="131"/>
    </location>
</feature>
<dbReference type="InterPro" id="IPR007163">
    <property type="entry name" value="VCA0040-like"/>
</dbReference>
<dbReference type="PANTHER" id="PTHR37308">
    <property type="entry name" value="INTEGRAL MEMBRANE PROTEIN"/>
    <property type="match status" value="1"/>
</dbReference>
<dbReference type="Proteomes" id="UP000281498">
    <property type="component" value="Unassembled WGS sequence"/>
</dbReference>
<sequence>MDWKNIYRGIMMGISDLIPGVSGGTIAVLLGIYSEFIAAINGFFSKDWRKQLPFLIPLGIGIVVALLGFSQIINWLMENHFQPTQFFFLGLVLGIVPMLVRMAEIKTSFTIWHYLVLIFATVLVTLFGFIVPEEGAVILDLTFENGIRFFLAGWLASMAMLMPGISGSLVLLLFGVYFTATSALSISSPNIPVIIIIGSGVVVGFIICSKFIKHILLHYPYMTYAAIIGLVLGSVTVVYPGLENDVGVIIPCIITFLIGSSIALFLGSKQTTLR</sequence>
<feature type="transmembrane region" description="Helical" evidence="1">
    <location>
        <begin position="248"/>
        <end position="267"/>
    </location>
</feature>
<accession>A0A3A9K698</accession>
<dbReference type="Pfam" id="PF04018">
    <property type="entry name" value="VCA0040-like"/>
    <property type="match status" value="1"/>
</dbReference>
<dbReference type="OrthoDB" id="9793746at2"/>
<comment type="caution">
    <text evidence="2">The sequence shown here is derived from an EMBL/GenBank/DDBJ whole genome shotgun (WGS) entry which is preliminary data.</text>
</comment>
<keyword evidence="3" id="KW-1185">Reference proteome</keyword>
<gene>
    <name evidence="2" type="ORF">CR203_00480</name>
</gene>
<dbReference type="AlphaFoldDB" id="A0A3A9K698"/>